<keyword evidence="1" id="KW-1133">Transmembrane helix</keyword>
<gene>
    <name evidence="3" type="ORF">HMPREF9470_04441</name>
</gene>
<dbReference type="Pfam" id="PF07331">
    <property type="entry name" value="TctB"/>
    <property type="match status" value="1"/>
</dbReference>
<evidence type="ECO:0000313" key="4">
    <source>
        <dbReference type="Proteomes" id="UP000037392"/>
    </source>
</evidence>
<evidence type="ECO:0000256" key="1">
    <source>
        <dbReference type="SAM" id="Phobius"/>
    </source>
</evidence>
<dbReference type="InterPro" id="IPR009936">
    <property type="entry name" value="DUF1468"/>
</dbReference>
<dbReference type="OrthoDB" id="5519430at2"/>
<evidence type="ECO:0000259" key="2">
    <source>
        <dbReference type="Pfam" id="PF07331"/>
    </source>
</evidence>
<proteinExistence type="predicted"/>
<organism evidence="3 4">
    <name type="scientific">[Clostridium] citroniae WAL-19142</name>
    <dbReference type="NCBI Taxonomy" id="742734"/>
    <lineage>
        <taxon>Bacteria</taxon>
        <taxon>Bacillati</taxon>
        <taxon>Bacillota</taxon>
        <taxon>Clostridia</taxon>
        <taxon>Lachnospirales</taxon>
        <taxon>Lachnospiraceae</taxon>
        <taxon>Enterocloster</taxon>
    </lineage>
</organism>
<comment type="caution">
    <text evidence="3">The sequence shown here is derived from an EMBL/GenBank/DDBJ whole genome shotgun (WGS) entry which is preliminary data.</text>
</comment>
<dbReference type="PATRIC" id="fig|742734.4.peg.4759"/>
<accession>A0A0J9BTE3</accession>
<reference evidence="3 4" key="1">
    <citation type="submission" date="2011-04" db="EMBL/GenBank/DDBJ databases">
        <title>The Genome Sequence of Clostridium citroniae WAL-19142.</title>
        <authorList>
            <consortium name="The Broad Institute Genome Sequencing Platform"/>
            <person name="Earl A."/>
            <person name="Ward D."/>
            <person name="Feldgarden M."/>
            <person name="Gevers D."/>
            <person name="Warren Y.A."/>
            <person name="Tyrrell K.L."/>
            <person name="Citron D.M."/>
            <person name="Goldstein E.J."/>
            <person name="Daigneault M."/>
            <person name="Allen-Vercoe E."/>
            <person name="Young S.K."/>
            <person name="Zeng Q."/>
            <person name="Gargeya S."/>
            <person name="Fitzgerald M."/>
            <person name="Haas B."/>
            <person name="Abouelleil A."/>
            <person name="Alvarado L."/>
            <person name="Arachchi H.M."/>
            <person name="Berlin A."/>
            <person name="Brown A."/>
            <person name="Chapman S.B."/>
            <person name="Chen Z."/>
            <person name="Dunbar C."/>
            <person name="Freedman E."/>
            <person name="Gearin G."/>
            <person name="Gellesch M."/>
            <person name="Goldberg J."/>
            <person name="Griggs A."/>
            <person name="Gujja S."/>
            <person name="Heilman E.R."/>
            <person name="Heiman D."/>
            <person name="Howarth C."/>
            <person name="Larson L."/>
            <person name="Lui A."/>
            <person name="MacDonald P.J."/>
            <person name="Mehta T."/>
            <person name="Montmayeur A."/>
            <person name="Murphy C."/>
            <person name="Neiman D."/>
            <person name="Pearson M."/>
            <person name="Priest M."/>
            <person name="Roberts A."/>
            <person name="Saif S."/>
            <person name="Shea T."/>
            <person name="Shenoy N."/>
            <person name="Sisk P."/>
            <person name="Stolte C."/>
            <person name="Sykes S."/>
            <person name="White J."/>
            <person name="Yandava C."/>
            <person name="Wortman J."/>
            <person name="Nusbaum C."/>
            <person name="Birren B."/>
        </authorList>
    </citation>
    <scope>NUCLEOTIDE SEQUENCE [LARGE SCALE GENOMIC DNA]</scope>
    <source>
        <strain evidence="3 4">WAL-19142</strain>
    </source>
</reference>
<keyword evidence="1" id="KW-0472">Membrane</keyword>
<protein>
    <recommendedName>
        <fullName evidence="2">DUF1468 domain-containing protein</fullName>
    </recommendedName>
</protein>
<feature type="transmembrane region" description="Helical" evidence="1">
    <location>
        <begin position="41"/>
        <end position="63"/>
    </location>
</feature>
<name>A0A0J9BTE3_9FIRM</name>
<feature type="domain" description="DUF1468" evidence="2">
    <location>
        <begin position="12"/>
        <end position="162"/>
    </location>
</feature>
<evidence type="ECO:0000313" key="3">
    <source>
        <dbReference type="EMBL" id="KMW16003.1"/>
    </source>
</evidence>
<dbReference type="RefSeq" id="WP_048930732.1">
    <property type="nucleotide sequence ID" value="NZ_KQ235882.1"/>
</dbReference>
<feature type="transmembrane region" description="Helical" evidence="1">
    <location>
        <begin position="138"/>
        <end position="157"/>
    </location>
</feature>
<keyword evidence="1" id="KW-0812">Transmembrane</keyword>
<dbReference type="AlphaFoldDB" id="A0A0J9BTE3"/>
<feature type="transmembrane region" description="Helical" evidence="1">
    <location>
        <begin position="113"/>
        <end position="131"/>
    </location>
</feature>
<feature type="transmembrane region" description="Helical" evidence="1">
    <location>
        <begin position="12"/>
        <end position="29"/>
    </location>
</feature>
<sequence length="170" mass="18692">MKWSKSSIPDGIGLLVFSLFLVMNGRNISLKNWNDGVSPRAFPYFLAGCIFLLGTFLILSGVIKGKKEVSGSAAEQPGSFRDKRYCLFGKPSVIPPPLFMVFMVVAYQLFWKPIGFLIITPLFLWTALYALGTSPKRAVTIAVGVTAAVYTVFTYGFKVTLPSGLLHMIL</sequence>
<dbReference type="EMBL" id="ADLK01000032">
    <property type="protein sequence ID" value="KMW16003.1"/>
    <property type="molecule type" value="Genomic_DNA"/>
</dbReference>
<dbReference type="GeneID" id="93163783"/>
<dbReference type="Proteomes" id="UP000037392">
    <property type="component" value="Unassembled WGS sequence"/>
</dbReference>
<feature type="transmembrane region" description="Helical" evidence="1">
    <location>
        <begin position="84"/>
        <end position="107"/>
    </location>
</feature>